<evidence type="ECO:0000313" key="2">
    <source>
        <dbReference type="Proteomes" id="UP000789920"/>
    </source>
</evidence>
<gene>
    <name evidence="1" type="ORF">RPERSI_LOCUS22437</name>
</gene>
<sequence>CYENANHLKLLEKLRGKKFVYEADKATFFRTSLAGDKKDRTIFKQNADHHGFIARLKGACQLLGYDPERIKIILVQMLSLLSPAGEAEKFSKRLGNTIELDEALQYLETDQLKFFLLEKEPNQPLFINTDLLKQNKERTRLYYIQYAHARCHQIFRKAQEKGITKIGSSINLLEEESEQKIFNLLIRFPGILETIVAENKPHHLIHYLYELAQA</sequence>
<protein>
    <submittedName>
        <fullName evidence="1">25756_t:CDS:1</fullName>
    </submittedName>
</protein>
<proteinExistence type="predicted"/>
<reference evidence="1" key="1">
    <citation type="submission" date="2021-06" db="EMBL/GenBank/DDBJ databases">
        <authorList>
            <person name="Kallberg Y."/>
            <person name="Tangrot J."/>
            <person name="Rosling A."/>
        </authorList>
    </citation>
    <scope>NUCLEOTIDE SEQUENCE</scope>
    <source>
        <strain evidence="1">MA461A</strain>
    </source>
</reference>
<dbReference type="Proteomes" id="UP000789920">
    <property type="component" value="Unassembled WGS sequence"/>
</dbReference>
<keyword evidence="2" id="KW-1185">Reference proteome</keyword>
<name>A0ACA9RUG4_9GLOM</name>
<evidence type="ECO:0000313" key="1">
    <source>
        <dbReference type="EMBL" id="CAG8807672.1"/>
    </source>
</evidence>
<organism evidence="1 2">
    <name type="scientific">Racocetra persica</name>
    <dbReference type="NCBI Taxonomy" id="160502"/>
    <lineage>
        <taxon>Eukaryota</taxon>
        <taxon>Fungi</taxon>
        <taxon>Fungi incertae sedis</taxon>
        <taxon>Mucoromycota</taxon>
        <taxon>Glomeromycotina</taxon>
        <taxon>Glomeromycetes</taxon>
        <taxon>Diversisporales</taxon>
        <taxon>Gigasporaceae</taxon>
        <taxon>Racocetra</taxon>
    </lineage>
</organism>
<comment type="caution">
    <text evidence="1">The sequence shown here is derived from an EMBL/GenBank/DDBJ whole genome shotgun (WGS) entry which is preliminary data.</text>
</comment>
<accession>A0ACA9RUG4</accession>
<dbReference type="EMBL" id="CAJVQC010067969">
    <property type="protein sequence ID" value="CAG8807672.1"/>
    <property type="molecule type" value="Genomic_DNA"/>
</dbReference>
<feature type="non-terminal residue" evidence="1">
    <location>
        <position position="1"/>
    </location>
</feature>